<comment type="similarity">
    <text evidence="2">Belongs to the CAMTA family.</text>
</comment>
<dbReference type="Gene3D" id="1.25.40.20">
    <property type="entry name" value="Ankyrin repeat-containing domain"/>
    <property type="match status" value="1"/>
</dbReference>
<evidence type="ECO:0000313" key="15">
    <source>
        <dbReference type="EMBL" id="EFJ26780.1"/>
    </source>
</evidence>
<keyword evidence="8" id="KW-0238">DNA-binding</keyword>
<dbReference type="GO" id="GO:0005634">
    <property type="term" value="C:nucleus"/>
    <property type="evidence" value="ECO:0000318"/>
    <property type="project" value="GO_Central"/>
</dbReference>
<dbReference type="GO" id="GO:0003712">
    <property type="term" value="F:transcription coregulator activity"/>
    <property type="evidence" value="ECO:0000318"/>
    <property type="project" value="GO_Central"/>
</dbReference>
<dbReference type="PANTHER" id="PTHR23335:SF0">
    <property type="entry name" value="CALMODULIN-BINDING TRANSCRIPTION ACTIVATOR 2-LIKE ISOFORM X1"/>
    <property type="match status" value="1"/>
</dbReference>
<dbReference type="FunCoup" id="D8RLU7">
    <property type="interactions" value="3589"/>
</dbReference>
<evidence type="ECO:0000256" key="9">
    <source>
        <dbReference type="ARBA" id="ARBA00023159"/>
    </source>
</evidence>
<evidence type="ECO:0000256" key="1">
    <source>
        <dbReference type="ARBA" id="ARBA00004123"/>
    </source>
</evidence>
<keyword evidence="10" id="KW-0804">Transcription</keyword>
<dbReference type="PROSITE" id="PS51437">
    <property type="entry name" value="CG_1"/>
    <property type="match status" value="1"/>
</dbReference>
<dbReference type="SMART" id="SM00015">
    <property type="entry name" value="IQ"/>
    <property type="match status" value="3"/>
</dbReference>
<dbReference type="PANTHER" id="PTHR23335">
    <property type="entry name" value="CALMODULIN-BINDING TRANSCRIPTION ACTIVATOR CAMTA"/>
    <property type="match status" value="1"/>
</dbReference>
<gene>
    <name evidence="15" type="ORF">SELMODRAFT_441667</name>
</gene>
<dbReference type="PROSITE" id="PS50096">
    <property type="entry name" value="IQ"/>
    <property type="match status" value="3"/>
</dbReference>
<dbReference type="EMBL" id="GL377583">
    <property type="protein sequence ID" value="EFJ26780.1"/>
    <property type="molecule type" value="Genomic_DNA"/>
</dbReference>
<dbReference type="GO" id="GO:0003690">
    <property type="term" value="F:double-stranded DNA binding"/>
    <property type="evidence" value="ECO:0000318"/>
    <property type="project" value="GO_Central"/>
</dbReference>
<keyword evidence="16" id="KW-1185">Reference proteome</keyword>
<dbReference type="InterPro" id="IPR000048">
    <property type="entry name" value="IQ_motif_EF-hand-BS"/>
</dbReference>
<dbReference type="Gene3D" id="2.60.40.10">
    <property type="entry name" value="Immunoglobulins"/>
    <property type="match status" value="1"/>
</dbReference>
<dbReference type="Proteomes" id="UP000001514">
    <property type="component" value="Unassembled WGS sequence"/>
</dbReference>
<dbReference type="InterPro" id="IPR036770">
    <property type="entry name" value="Ankyrin_rpt-contain_sf"/>
</dbReference>
<evidence type="ECO:0000256" key="13">
    <source>
        <dbReference type="SAM" id="MobiDB-lite"/>
    </source>
</evidence>
<dbReference type="SMART" id="SM01076">
    <property type="entry name" value="CG-1"/>
    <property type="match status" value="1"/>
</dbReference>
<comment type="subcellular location">
    <subcellularLocation>
        <location evidence="1">Nucleus</location>
    </subcellularLocation>
</comment>
<dbReference type="OrthoDB" id="407555at2759"/>
<evidence type="ECO:0000256" key="8">
    <source>
        <dbReference type="ARBA" id="ARBA00023125"/>
    </source>
</evidence>
<dbReference type="HOGENOM" id="CLU_005708_1_0_1"/>
<dbReference type="SUPFAM" id="SSF52540">
    <property type="entry name" value="P-loop containing nucleoside triphosphate hydrolases"/>
    <property type="match status" value="1"/>
</dbReference>
<evidence type="ECO:0000256" key="11">
    <source>
        <dbReference type="ARBA" id="ARBA00023242"/>
    </source>
</evidence>
<dbReference type="Pfam" id="PF00612">
    <property type="entry name" value="IQ"/>
    <property type="match status" value="2"/>
</dbReference>
<dbReference type="FunFam" id="1.20.5.190:FF:000003">
    <property type="entry name" value="Calmodulin-binding transcription activator 2"/>
    <property type="match status" value="1"/>
</dbReference>
<name>D8RLU7_SELML</name>
<dbReference type="InterPro" id="IPR002110">
    <property type="entry name" value="Ankyrin_rpt"/>
</dbReference>
<dbReference type="GO" id="GO:0005516">
    <property type="term" value="F:calmodulin binding"/>
    <property type="evidence" value="ECO:0007669"/>
    <property type="project" value="UniProtKB-KW"/>
</dbReference>
<keyword evidence="4" id="KW-0106">Calcium</keyword>
<dbReference type="Pfam" id="PF12796">
    <property type="entry name" value="Ank_2"/>
    <property type="match status" value="1"/>
</dbReference>
<keyword evidence="5" id="KW-0112">Calmodulin-binding</keyword>
<feature type="repeat" description="ANK" evidence="12">
    <location>
        <begin position="665"/>
        <end position="697"/>
    </location>
</feature>
<dbReference type="KEGG" id="smo:SELMODRAFT_441667"/>
<accession>D8RLU7</accession>
<keyword evidence="6" id="KW-0805">Transcription regulation</keyword>
<protein>
    <recommendedName>
        <fullName evidence="14">CG-1 domain-containing protein</fullName>
    </recommendedName>
</protein>
<keyword evidence="3" id="KW-0677">Repeat</keyword>
<feature type="compositionally biased region" description="Polar residues" evidence="13">
    <location>
        <begin position="159"/>
        <end position="174"/>
    </location>
</feature>
<feature type="domain" description="CG-1" evidence="14">
    <location>
        <begin position="18"/>
        <end position="144"/>
    </location>
</feature>
<proteinExistence type="inferred from homology"/>
<reference evidence="15 16" key="1">
    <citation type="journal article" date="2011" name="Science">
        <title>The Selaginella genome identifies genetic changes associated with the evolution of vascular plants.</title>
        <authorList>
            <person name="Banks J.A."/>
            <person name="Nishiyama T."/>
            <person name="Hasebe M."/>
            <person name="Bowman J.L."/>
            <person name="Gribskov M."/>
            <person name="dePamphilis C."/>
            <person name="Albert V.A."/>
            <person name="Aono N."/>
            <person name="Aoyama T."/>
            <person name="Ambrose B.A."/>
            <person name="Ashton N.W."/>
            <person name="Axtell M.J."/>
            <person name="Barker E."/>
            <person name="Barker M.S."/>
            <person name="Bennetzen J.L."/>
            <person name="Bonawitz N.D."/>
            <person name="Chapple C."/>
            <person name="Cheng C."/>
            <person name="Correa L.G."/>
            <person name="Dacre M."/>
            <person name="DeBarry J."/>
            <person name="Dreyer I."/>
            <person name="Elias M."/>
            <person name="Engstrom E.M."/>
            <person name="Estelle M."/>
            <person name="Feng L."/>
            <person name="Finet C."/>
            <person name="Floyd S.K."/>
            <person name="Frommer W.B."/>
            <person name="Fujita T."/>
            <person name="Gramzow L."/>
            <person name="Gutensohn M."/>
            <person name="Harholt J."/>
            <person name="Hattori M."/>
            <person name="Heyl A."/>
            <person name="Hirai T."/>
            <person name="Hiwatashi Y."/>
            <person name="Ishikawa M."/>
            <person name="Iwata M."/>
            <person name="Karol K.G."/>
            <person name="Koehler B."/>
            <person name="Kolukisaoglu U."/>
            <person name="Kubo M."/>
            <person name="Kurata T."/>
            <person name="Lalonde S."/>
            <person name="Li K."/>
            <person name="Li Y."/>
            <person name="Litt A."/>
            <person name="Lyons E."/>
            <person name="Manning G."/>
            <person name="Maruyama T."/>
            <person name="Michael T.P."/>
            <person name="Mikami K."/>
            <person name="Miyazaki S."/>
            <person name="Morinaga S."/>
            <person name="Murata T."/>
            <person name="Mueller-Roeber B."/>
            <person name="Nelson D.R."/>
            <person name="Obara M."/>
            <person name="Oguri Y."/>
            <person name="Olmstead R.G."/>
            <person name="Onodera N."/>
            <person name="Petersen B.L."/>
            <person name="Pils B."/>
            <person name="Prigge M."/>
            <person name="Rensing S.A."/>
            <person name="Riano-Pachon D.M."/>
            <person name="Roberts A.W."/>
            <person name="Sato Y."/>
            <person name="Scheller H.V."/>
            <person name="Schulz B."/>
            <person name="Schulz C."/>
            <person name="Shakirov E.V."/>
            <person name="Shibagaki N."/>
            <person name="Shinohara N."/>
            <person name="Shippen D.E."/>
            <person name="Soerensen I."/>
            <person name="Sotooka R."/>
            <person name="Sugimoto N."/>
            <person name="Sugita M."/>
            <person name="Sumikawa N."/>
            <person name="Tanurdzic M."/>
            <person name="Theissen G."/>
            <person name="Ulvskov P."/>
            <person name="Wakazuki S."/>
            <person name="Weng J.K."/>
            <person name="Willats W.W."/>
            <person name="Wipf D."/>
            <person name="Wolf P.G."/>
            <person name="Yang L."/>
            <person name="Zimmer A.D."/>
            <person name="Zhu Q."/>
            <person name="Mitros T."/>
            <person name="Hellsten U."/>
            <person name="Loque D."/>
            <person name="Otillar R."/>
            <person name="Salamov A."/>
            <person name="Schmutz J."/>
            <person name="Shapiro H."/>
            <person name="Lindquist E."/>
            <person name="Lucas S."/>
            <person name="Rokhsar D."/>
            <person name="Grigoriev I.V."/>
        </authorList>
    </citation>
    <scope>NUCLEOTIDE SEQUENCE [LARGE SCALE GENOMIC DNA]</scope>
</reference>
<dbReference type="PROSITE" id="PS50297">
    <property type="entry name" value="ANK_REP_REGION"/>
    <property type="match status" value="1"/>
</dbReference>
<evidence type="ECO:0000256" key="7">
    <source>
        <dbReference type="ARBA" id="ARBA00023043"/>
    </source>
</evidence>
<keyword evidence="7 12" id="KW-0040">ANK repeat</keyword>
<dbReference type="Pfam" id="PF01833">
    <property type="entry name" value="TIG"/>
    <property type="match status" value="1"/>
</dbReference>
<dbReference type="InterPro" id="IPR002909">
    <property type="entry name" value="IPT_dom"/>
</dbReference>
<dbReference type="Gene3D" id="1.20.5.190">
    <property type="match status" value="1"/>
</dbReference>
<evidence type="ECO:0000256" key="12">
    <source>
        <dbReference type="PROSITE-ProRule" id="PRU00023"/>
    </source>
</evidence>
<keyword evidence="9" id="KW-0010">Activator</keyword>
<dbReference type="InterPro" id="IPR005559">
    <property type="entry name" value="CG-1_dom"/>
</dbReference>
<dbReference type="Pfam" id="PF03859">
    <property type="entry name" value="CG-1"/>
    <property type="match status" value="1"/>
</dbReference>
<evidence type="ECO:0000256" key="3">
    <source>
        <dbReference type="ARBA" id="ARBA00022737"/>
    </source>
</evidence>
<dbReference type="InterPro" id="IPR013783">
    <property type="entry name" value="Ig-like_fold"/>
</dbReference>
<dbReference type="eggNOG" id="KOG0520">
    <property type="taxonomic scope" value="Eukaryota"/>
</dbReference>
<dbReference type="GO" id="GO:0006357">
    <property type="term" value="P:regulation of transcription by RNA polymerase II"/>
    <property type="evidence" value="ECO:0000318"/>
    <property type="project" value="GO_Central"/>
</dbReference>
<dbReference type="SUPFAM" id="SSF81296">
    <property type="entry name" value="E set domains"/>
    <property type="match status" value="1"/>
</dbReference>
<dbReference type="AlphaFoldDB" id="D8RLU7"/>
<dbReference type="SMART" id="SM00248">
    <property type="entry name" value="ANK"/>
    <property type="match status" value="3"/>
</dbReference>
<dbReference type="InterPro" id="IPR027417">
    <property type="entry name" value="P-loop_NTPase"/>
</dbReference>
<keyword evidence="11" id="KW-0539">Nucleus</keyword>
<dbReference type="SUPFAM" id="SSF48403">
    <property type="entry name" value="Ankyrin repeat"/>
    <property type="match status" value="1"/>
</dbReference>
<sequence length="982" mass="109753">MYDNRRLRFFPSQPEIDIYQIIREAQNRWLRPLEVIEILRNYQKFRLNPVPPNKPPSGSLFLFDRKTLRFFRKDGHNWRKKKDGKTVREAHERLKAGSVDVLHCYYAHGEDNPNFQRRSYWMLEGAYEHIVLVHYREVTEGSRSSVYRSMQEAKENASHSRATGQSLPASNSAISDVEVTGPYKSPEAPVTPIESEGTDSGEEGHFNENNVVEQSSLLQQVAQSSPVAPPSTSVPVAAVPAAAKNLEGVDYDDLLRNPDAYLGQKSIDAQTWSTLLDNFGGTNTIEKMESTSQSHFLSPGFSNHVYNSITPTNHPFPPVIPTPDSHNMEVDLRQAQYSAQDISKKPQTAIPNDASECYKVALPDVLVEDEGKTSLKKLDSFGRWMSREIGEDSQSSLLSGSTDHAYWTLDDHNTFDEISNFTQQIQDVGLGPSVSQDQQFSIVDFSPDWAFASEETKVIVAGNFLKRGASPVWHCMFGEVEVPAETIHEGVLRCKAPMHSPGRVPLYITLGDRLACSEIREFEYRTATMKPVAGNPEQLQVEDEVLEQRFARLISLNSDEATKSEEQSDKVQLSKILELTSGLWEDPEPSESEVGSSTRDTVLQTLLKQQLQRWLLVKVCDRDKGAAVLDAQGQSALHLAAALGYDWAVNPILAAGVGANFRDVHGWTGLHWAASRGREKVVSTLLAAGASPGLVTDPTPQNSSGRTPADLAASSGHKGMAGLLAEMSLTTHLTSLTLKERNTDEIDSLSAVLAEEKAVEDFSDNQAANGGTDRSLLQGSLRAVRNAARAAALIHASFRQESFRRRQEKIGEEIDNEYGMSMNEMKVLASRNGGANRKEHSAATKIQQKYRGWKGRRDFLLLRQRVVRIQAHVRGHQVRRKFRKILWTVGILDKAILRWRRKRGGLRRASAQTENTDDDDVLKAGRKQKEAQFQKAVTRVQSMVRSHEAQEQYQRIQEAYLQAVAGDSQARNENERDETMLG</sequence>
<feature type="repeat" description="ANK" evidence="12">
    <location>
        <begin position="632"/>
        <end position="664"/>
    </location>
</feature>
<evidence type="ECO:0000256" key="4">
    <source>
        <dbReference type="ARBA" id="ARBA00022837"/>
    </source>
</evidence>
<evidence type="ECO:0000256" key="6">
    <source>
        <dbReference type="ARBA" id="ARBA00023015"/>
    </source>
</evidence>
<dbReference type="InterPro" id="IPR014756">
    <property type="entry name" value="Ig_E-set"/>
</dbReference>
<dbReference type="PROSITE" id="PS50088">
    <property type="entry name" value="ANK_REPEAT"/>
    <property type="match status" value="2"/>
</dbReference>
<evidence type="ECO:0000256" key="5">
    <source>
        <dbReference type="ARBA" id="ARBA00022860"/>
    </source>
</evidence>
<evidence type="ECO:0000256" key="2">
    <source>
        <dbReference type="ARBA" id="ARBA00008267"/>
    </source>
</evidence>
<feature type="region of interest" description="Disordered" evidence="13">
    <location>
        <begin position="692"/>
        <end position="712"/>
    </location>
</feature>
<evidence type="ECO:0000259" key="14">
    <source>
        <dbReference type="PROSITE" id="PS51437"/>
    </source>
</evidence>
<dbReference type="OMA" id="NDASECY"/>
<dbReference type="Gramene" id="EFJ26780">
    <property type="protein sequence ID" value="EFJ26780"/>
    <property type="gene ID" value="SELMODRAFT_441667"/>
</dbReference>
<dbReference type="InParanoid" id="D8RLU7"/>
<organism evidence="16">
    <name type="scientific">Selaginella moellendorffii</name>
    <name type="common">Spikemoss</name>
    <dbReference type="NCBI Taxonomy" id="88036"/>
    <lineage>
        <taxon>Eukaryota</taxon>
        <taxon>Viridiplantae</taxon>
        <taxon>Streptophyta</taxon>
        <taxon>Embryophyta</taxon>
        <taxon>Tracheophyta</taxon>
        <taxon>Lycopodiopsida</taxon>
        <taxon>Selaginellales</taxon>
        <taxon>Selaginellaceae</taxon>
        <taxon>Selaginella</taxon>
    </lineage>
</organism>
<evidence type="ECO:0000313" key="16">
    <source>
        <dbReference type="Proteomes" id="UP000001514"/>
    </source>
</evidence>
<evidence type="ECO:0000256" key="10">
    <source>
        <dbReference type="ARBA" id="ARBA00023163"/>
    </source>
</evidence>
<feature type="region of interest" description="Disordered" evidence="13">
    <location>
        <begin position="147"/>
        <end position="206"/>
    </location>
</feature>